<reference evidence="4" key="1">
    <citation type="submission" date="2021-01" db="EMBL/GenBank/DDBJ databases">
        <title>Phytophthora aleatoria, a newly-described species from Pinus radiata is distinct from Phytophthora cactorum isolates based on comparative genomics.</title>
        <authorList>
            <person name="Mcdougal R."/>
            <person name="Panda P."/>
            <person name="Williams N."/>
            <person name="Studholme D.J."/>
        </authorList>
    </citation>
    <scope>NUCLEOTIDE SEQUENCE</scope>
    <source>
        <strain evidence="4">NZFS 3830</strain>
    </source>
</reference>
<dbReference type="Pfam" id="PF07745">
    <property type="entry name" value="Glyco_hydro_53"/>
    <property type="match status" value="2"/>
</dbReference>
<dbReference type="GO" id="GO:0015926">
    <property type="term" value="F:glucosidase activity"/>
    <property type="evidence" value="ECO:0007669"/>
    <property type="project" value="InterPro"/>
</dbReference>
<feature type="transmembrane region" description="Helical" evidence="3">
    <location>
        <begin position="47"/>
        <end position="69"/>
    </location>
</feature>
<dbReference type="VEuPathDB" id="FungiDB:PC110_g3671"/>
<keyword evidence="3" id="KW-0812">Transmembrane</keyword>
<dbReference type="AlphaFoldDB" id="A0A8T1US47"/>
<dbReference type="VEuPathDB" id="FungiDB:PC110_g3670"/>
<evidence type="ECO:0000313" key="4">
    <source>
        <dbReference type="EMBL" id="KAG6967706.1"/>
    </source>
</evidence>
<dbReference type="OrthoDB" id="110914at2759"/>
<accession>A0A8T1US47</accession>
<feature type="transmembrane region" description="Helical" evidence="3">
    <location>
        <begin position="278"/>
        <end position="300"/>
    </location>
</feature>
<dbReference type="EMBL" id="JAENGZ010000137">
    <property type="protein sequence ID" value="KAG6967706.1"/>
    <property type="molecule type" value="Genomic_DNA"/>
</dbReference>
<dbReference type="Proteomes" id="UP000688947">
    <property type="component" value="Unassembled WGS sequence"/>
</dbReference>
<dbReference type="GO" id="GO:0045490">
    <property type="term" value="P:pectin catabolic process"/>
    <property type="evidence" value="ECO:0007669"/>
    <property type="project" value="TreeGrafter"/>
</dbReference>
<evidence type="ECO:0000313" key="5">
    <source>
        <dbReference type="Proteomes" id="UP000688947"/>
    </source>
</evidence>
<proteinExistence type="predicted"/>
<evidence type="ECO:0000256" key="2">
    <source>
        <dbReference type="ARBA" id="ARBA00023295"/>
    </source>
</evidence>
<keyword evidence="3" id="KW-1133">Transmembrane helix</keyword>
<evidence type="ECO:0008006" key="6">
    <source>
        <dbReference type="Google" id="ProtNLM"/>
    </source>
</evidence>
<keyword evidence="3" id="KW-0472">Membrane</keyword>
<dbReference type="PANTHER" id="PTHR34983:SF1">
    <property type="entry name" value="ARABINOGALACTAN ENDO-BETA-1,4-GALACTANASE A"/>
    <property type="match status" value="1"/>
</dbReference>
<evidence type="ECO:0000256" key="3">
    <source>
        <dbReference type="SAM" id="Phobius"/>
    </source>
</evidence>
<protein>
    <recommendedName>
        <fullName evidence="6">Arabinogalactan endo-beta-1,4-galactanase</fullName>
    </recommendedName>
</protein>
<comment type="caution">
    <text evidence="4">The sequence shown here is derived from an EMBL/GenBank/DDBJ whole genome shotgun (WGS) entry which is preliminary data.</text>
</comment>
<gene>
    <name evidence="4" type="ORF">JG687_00004136</name>
</gene>
<keyword evidence="1" id="KW-0378">Hydrolase</keyword>
<feature type="transmembrane region" description="Helical" evidence="3">
    <location>
        <begin position="360"/>
        <end position="383"/>
    </location>
</feature>
<dbReference type="PANTHER" id="PTHR34983">
    <property type="entry name" value="ARABINOGALACTAN ENDO-BETA-1,4-GALACTANASE A"/>
    <property type="match status" value="1"/>
</dbReference>
<name>A0A8T1US47_9STRA</name>
<dbReference type="InterPro" id="IPR011683">
    <property type="entry name" value="Glyco_hydro_53"/>
</dbReference>
<organism evidence="4 5">
    <name type="scientific">Phytophthora cactorum</name>
    <dbReference type="NCBI Taxonomy" id="29920"/>
    <lineage>
        <taxon>Eukaryota</taxon>
        <taxon>Sar</taxon>
        <taxon>Stramenopiles</taxon>
        <taxon>Oomycota</taxon>
        <taxon>Peronosporomycetes</taxon>
        <taxon>Peronosporales</taxon>
        <taxon>Peronosporaceae</taxon>
        <taxon>Phytophthora</taxon>
    </lineage>
</organism>
<evidence type="ECO:0000256" key="1">
    <source>
        <dbReference type="ARBA" id="ARBA00022801"/>
    </source>
</evidence>
<sequence length="720" mass="78225">MKCLKCWISVAECSSLESSQVLFQSYAHYSSSSLEYKSFKLRVVNFMFLKALLFVGVCVASALTFTVALTKGHDLSSVGIMEASQGAKWISTSGKTTTIESILGGGGMDTVRLRLWTSGDYNLTYILSMAKRFSKAGYKIYLDMHFSDTISNGDYSKFATLWKAARQGVTAAVAAGTKQPKVMIHIDNGWRYSSVSAFFKGLFATGTVTTSDVDVFGFSYYPFYGTGATISALTSSLTQIANTYKKPIYIAETDWPTQCTKVTLSASYPVNALGQRQWVAAIMSVLNGLPNSLGAGIFYWEPAYLTVAGLGSSCESALLFSANWDNWPTTYATALSSVYMYATLIVVWRTVFEGGSAGMFFGSALLFAGACVTSVLNTAGAVLTNGHDLSSVALMETVHGAQWIDTDGNTTTIESIFSEGGMDAVRLRIWTAGEYDLNYTLALAQRFSKAGFKIYLDMHFSDTWADPHHQNIPAAWDNSSVATLAADLQAYVTATLQAFTEGGIDLDILSLGNEITIGFLWPTGKLTTGYFNDFATLWKAARQGVTDAVAAGTKKPEIMIHVDNGWNYTYVSDFFTGLFANGTVTPDDVDVFGFSFYPFYGVEATIDALESSFTQIAKDYNKPLYVAETDWPVACENVTLSADYPVSAEGQTQWVTAIKDVLEALPNDLGAGIFYWEPAYLSVASLGSSCQSALVFDVDWSNWPTTYATALSSVNMFANV</sequence>
<keyword evidence="2" id="KW-0326">Glycosidase</keyword>
<feature type="transmembrane region" description="Helical" evidence="3">
    <location>
        <begin position="329"/>
        <end position="348"/>
    </location>
</feature>